<comment type="caution">
    <text evidence="2">The sequence shown here is derived from an EMBL/GenBank/DDBJ whole genome shotgun (WGS) entry which is preliminary data.</text>
</comment>
<accession>A0AAD9UE83</accession>
<protein>
    <submittedName>
        <fullName evidence="2">Uncharacterized protein</fullName>
    </submittedName>
</protein>
<evidence type="ECO:0000313" key="3">
    <source>
        <dbReference type="Proteomes" id="UP001209878"/>
    </source>
</evidence>
<gene>
    <name evidence="2" type="ORF">NP493_211g01007</name>
</gene>
<evidence type="ECO:0000313" key="2">
    <source>
        <dbReference type="EMBL" id="KAK2186197.1"/>
    </source>
</evidence>
<feature type="compositionally biased region" description="Polar residues" evidence="1">
    <location>
        <begin position="188"/>
        <end position="198"/>
    </location>
</feature>
<feature type="region of interest" description="Disordered" evidence="1">
    <location>
        <begin position="248"/>
        <end position="274"/>
    </location>
</feature>
<proteinExistence type="predicted"/>
<feature type="compositionally biased region" description="Basic and acidic residues" evidence="1">
    <location>
        <begin position="146"/>
        <end position="157"/>
    </location>
</feature>
<feature type="region of interest" description="Disordered" evidence="1">
    <location>
        <begin position="142"/>
        <end position="210"/>
    </location>
</feature>
<sequence>MATSWQIGTSYHNRYSPLVMTTNSQYGNWFPDGGRGSIGRTMPATRRTLGAVSGDKRTALTPVDIQQVVNATAADPRDKFTAFMAKSGSARLAATQDGDASPLTVAESVLQTRRSANTPGNSPEPGTVAEYQAAMISSLAAQNRDNASKLDTRDSRFSSKPPGVVDVRPYVQQQQTGSATREVRVPFSRSQPTPANATGGSGEPNAASREVAPRAMPTLERSQTFHGRPTTPYELATMRKNDVMPDSYQWRSPQSDAAPPTGTDTPTYVLASERGRHAGNYNTAAAPAGNRAMYWLYGSRGRPGPVVANDYLFSRDALDTQFGDRQGPKPPGRPFDNRPTTGPLDSPSRTADARQAAAAAAAASGQPVTVNSWTALRSPDTPYVSTVTVNSPRSADVVGRASRASGDVTSRAIASSRPAGAAEKRSILKRTSGYDVGTYRVSGSVHLFGDPRLPPLSATSRTPSGRKRVTFNL</sequence>
<feature type="compositionally biased region" description="Basic residues" evidence="1">
    <location>
        <begin position="464"/>
        <end position="473"/>
    </location>
</feature>
<feature type="region of interest" description="Disordered" evidence="1">
    <location>
        <begin position="320"/>
        <end position="353"/>
    </location>
</feature>
<dbReference type="EMBL" id="JAODUO010000210">
    <property type="protein sequence ID" value="KAK2186197.1"/>
    <property type="molecule type" value="Genomic_DNA"/>
</dbReference>
<evidence type="ECO:0000256" key="1">
    <source>
        <dbReference type="SAM" id="MobiDB-lite"/>
    </source>
</evidence>
<keyword evidence="3" id="KW-1185">Reference proteome</keyword>
<name>A0AAD9UE83_RIDPI</name>
<dbReference type="AlphaFoldDB" id="A0AAD9UE83"/>
<organism evidence="2 3">
    <name type="scientific">Ridgeia piscesae</name>
    <name type="common">Tubeworm</name>
    <dbReference type="NCBI Taxonomy" id="27915"/>
    <lineage>
        <taxon>Eukaryota</taxon>
        <taxon>Metazoa</taxon>
        <taxon>Spiralia</taxon>
        <taxon>Lophotrochozoa</taxon>
        <taxon>Annelida</taxon>
        <taxon>Polychaeta</taxon>
        <taxon>Sedentaria</taxon>
        <taxon>Canalipalpata</taxon>
        <taxon>Sabellida</taxon>
        <taxon>Siboglinidae</taxon>
        <taxon>Ridgeia</taxon>
    </lineage>
</organism>
<reference evidence="2" key="1">
    <citation type="journal article" date="2023" name="Mol. Biol. Evol.">
        <title>Third-Generation Sequencing Reveals the Adaptive Role of the Epigenome in Three Deep-Sea Polychaetes.</title>
        <authorList>
            <person name="Perez M."/>
            <person name="Aroh O."/>
            <person name="Sun Y."/>
            <person name="Lan Y."/>
            <person name="Juniper S.K."/>
            <person name="Young C.R."/>
            <person name="Angers B."/>
            <person name="Qian P.Y."/>
        </authorList>
    </citation>
    <scope>NUCLEOTIDE SEQUENCE</scope>
    <source>
        <strain evidence="2">R07B-5</strain>
    </source>
</reference>
<feature type="compositionally biased region" description="Low complexity" evidence="1">
    <location>
        <begin position="256"/>
        <end position="267"/>
    </location>
</feature>
<dbReference type="Proteomes" id="UP001209878">
    <property type="component" value="Unassembled WGS sequence"/>
</dbReference>
<feature type="region of interest" description="Disordered" evidence="1">
    <location>
        <begin position="454"/>
        <end position="473"/>
    </location>
</feature>